<evidence type="ECO:0000256" key="4">
    <source>
        <dbReference type="ARBA" id="ARBA00022448"/>
    </source>
</evidence>
<evidence type="ECO:0000256" key="1">
    <source>
        <dbReference type="ARBA" id="ARBA00004418"/>
    </source>
</evidence>
<evidence type="ECO:0000313" key="14">
    <source>
        <dbReference type="EMBL" id="OLP61472.1"/>
    </source>
</evidence>
<evidence type="ECO:0000313" key="15">
    <source>
        <dbReference type="Proteomes" id="UP000186364"/>
    </source>
</evidence>
<keyword evidence="6 13" id="KW-0732">Signal</keyword>
<evidence type="ECO:0000256" key="7">
    <source>
        <dbReference type="ARBA" id="ARBA00022764"/>
    </source>
</evidence>
<protein>
    <recommendedName>
        <fullName evidence="3">High-affinity zinc uptake system protein ZnuA</fullName>
    </recommendedName>
</protein>
<name>A0A1Q9B0F4_9HYPH</name>
<dbReference type="GO" id="GO:0042597">
    <property type="term" value="C:periplasmic space"/>
    <property type="evidence" value="ECO:0007669"/>
    <property type="project" value="UniProtKB-SubCell"/>
</dbReference>
<dbReference type="RefSeq" id="WP_075626505.1">
    <property type="nucleotide sequence ID" value="NZ_FOAM01000011.1"/>
</dbReference>
<dbReference type="InterPro" id="IPR035520">
    <property type="entry name" value="ZnuA"/>
</dbReference>
<dbReference type="GO" id="GO:0006829">
    <property type="term" value="P:zinc ion transport"/>
    <property type="evidence" value="ECO:0007669"/>
    <property type="project" value="UniProtKB-KW"/>
</dbReference>
<evidence type="ECO:0000256" key="11">
    <source>
        <dbReference type="ARBA" id="ARBA00023157"/>
    </source>
</evidence>
<accession>A0A1Q9B0F4</accession>
<dbReference type="InterPro" id="IPR006127">
    <property type="entry name" value="ZnuA-like"/>
</dbReference>
<keyword evidence="11" id="KW-1015">Disulfide bond</keyword>
<feature type="compositionally biased region" description="Basic and acidic residues" evidence="12">
    <location>
        <begin position="132"/>
        <end position="149"/>
    </location>
</feature>
<dbReference type="EMBL" id="MKIP01000032">
    <property type="protein sequence ID" value="OLP61472.1"/>
    <property type="molecule type" value="Genomic_DNA"/>
</dbReference>
<evidence type="ECO:0000256" key="13">
    <source>
        <dbReference type="SAM" id="SignalP"/>
    </source>
</evidence>
<keyword evidence="4" id="KW-0813">Transport</keyword>
<dbReference type="Pfam" id="PF01297">
    <property type="entry name" value="ZnuA"/>
    <property type="match status" value="1"/>
</dbReference>
<evidence type="ECO:0000256" key="12">
    <source>
        <dbReference type="SAM" id="MobiDB-lite"/>
    </source>
</evidence>
<feature type="signal peptide" evidence="13">
    <location>
        <begin position="1"/>
        <end position="24"/>
    </location>
</feature>
<dbReference type="CDD" id="cd01019">
    <property type="entry name" value="ZnuA"/>
    <property type="match status" value="1"/>
</dbReference>
<keyword evidence="7" id="KW-0574">Periplasm</keyword>
<comment type="caution">
    <text evidence="14">The sequence shown here is derived from an EMBL/GenBank/DDBJ whole genome shotgun (WGS) entry which is preliminary data.</text>
</comment>
<dbReference type="SUPFAM" id="SSF53807">
    <property type="entry name" value="Helical backbone' metal receptor"/>
    <property type="match status" value="1"/>
</dbReference>
<dbReference type="OrthoDB" id="7346865at2"/>
<feature type="region of interest" description="Disordered" evidence="12">
    <location>
        <begin position="118"/>
        <end position="149"/>
    </location>
</feature>
<gene>
    <name evidence="14" type="ORF">BJF93_00625</name>
</gene>
<evidence type="ECO:0000256" key="2">
    <source>
        <dbReference type="ARBA" id="ARBA00011028"/>
    </source>
</evidence>
<keyword evidence="5" id="KW-0479">Metal-binding</keyword>
<evidence type="ECO:0000256" key="10">
    <source>
        <dbReference type="ARBA" id="ARBA00023065"/>
    </source>
</evidence>
<evidence type="ECO:0000256" key="8">
    <source>
        <dbReference type="ARBA" id="ARBA00022833"/>
    </source>
</evidence>
<evidence type="ECO:0000256" key="5">
    <source>
        <dbReference type="ARBA" id="ARBA00022723"/>
    </source>
</evidence>
<evidence type="ECO:0000256" key="3">
    <source>
        <dbReference type="ARBA" id="ARBA00015915"/>
    </source>
</evidence>
<evidence type="ECO:0000256" key="6">
    <source>
        <dbReference type="ARBA" id="ARBA00022729"/>
    </source>
</evidence>
<dbReference type="GO" id="GO:0046872">
    <property type="term" value="F:metal ion binding"/>
    <property type="evidence" value="ECO:0007669"/>
    <property type="project" value="UniProtKB-KW"/>
</dbReference>
<proteinExistence type="inferred from homology"/>
<feature type="chain" id="PRO_5010243424" description="High-affinity zinc uptake system protein ZnuA" evidence="13">
    <location>
        <begin position="25"/>
        <end position="320"/>
    </location>
</feature>
<dbReference type="Proteomes" id="UP000186364">
    <property type="component" value="Unassembled WGS sequence"/>
</dbReference>
<keyword evidence="10" id="KW-0406">Ion transport</keyword>
<keyword evidence="9" id="KW-0864">Zinc transport</keyword>
<dbReference type="AlphaFoldDB" id="A0A1Q9B0F4"/>
<dbReference type="PANTHER" id="PTHR42953">
    <property type="entry name" value="HIGH-AFFINITY ZINC UPTAKE SYSTEM PROTEIN ZNUA-RELATED"/>
    <property type="match status" value="1"/>
</dbReference>
<dbReference type="InterPro" id="IPR050492">
    <property type="entry name" value="Bact_metal-bind_prot9"/>
</dbReference>
<keyword evidence="15" id="KW-1185">Reference proteome</keyword>
<keyword evidence="8" id="KW-0862">Zinc</keyword>
<evidence type="ECO:0000256" key="9">
    <source>
        <dbReference type="ARBA" id="ARBA00022906"/>
    </source>
</evidence>
<comment type="subcellular location">
    <subcellularLocation>
        <location evidence="1">Periplasm</location>
    </subcellularLocation>
</comment>
<comment type="similarity">
    <text evidence="2">Belongs to the bacterial solute-binding protein 9 family.</text>
</comment>
<organism evidence="14 15">
    <name type="scientific">Xaviernesmea oryzae</name>
    <dbReference type="NCBI Taxonomy" id="464029"/>
    <lineage>
        <taxon>Bacteria</taxon>
        <taxon>Pseudomonadati</taxon>
        <taxon>Pseudomonadota</taxon>
        <taxon>Alphaproteobacteria</taxon>
        <taxon>Hyphomicrobiales</taxon>
        <taxon>Rhizobiaceae</taxon>
        <taxon>Rhizobium/Agrobacterium group</taxon>
        <taxon>Xaviernesmea</taxon>
    </lineage>
</organism>
<dbReference type="PANTHER" id="PTHR42953:SF3">
    <property type="entry name" value="HIGH-AFFINITY ZINC UPTAKE SYSTEM PROTEIN ZNUA"/>
    <property type="match status" value="1"/>
</dbReference>
<dbReference type="Gene3D" id="3.40.50.1980">
    <property type="entry name" value="Nitrogenase molybdenum iron protein domain"/>
    <property type="match status" value="2"/>
</dbReference>
<sequence>MTIALSRWLAAALISSLLSGPAWGEALDVVATVKPVHALVAAIMQDVGTPELIVDGAASPHTYSFKPSNATALSRADLVFRIGPGFETFLEKPLESLSGKALIVTLADAPGVTTLPLREGGLFEPHEDGDDQAEKDSHGHDHAGPHGEIDMHLWLDPANAKAMANEIARRLATADPDHAQLFERNRAELARQIDEMDARMKEKLAPFRHKPFIVFHDAYQYLERAYGLTVAGSITVSPEAMPGARRIQEIHAKILSAGAVCVFAEPQFEPRLVETVLEGTPAHAGTLDPEGGSLKPGAGLYLTLMDNLATSLVDCLSKAS</sequence>
<reference evidence="14 15" key="1">
    <citation type="submission" date="2016-09" db="EMBL/GenBank/DDBJ databases">
        <title>Rhizobium sp. nov., a novel species isolated from the rice rhizosphere.</title>
        <authorList>
            <person name="Zhao J."/>
            <person name="Zhang X."/>
        </authorList>
    </citation>
    <scope>NUCLEOTIDE SEQUENCE [LARGE SCALE GENOMIC DNA]</scope>
    <source>
        <strain evidence="14 15">1.7048</strain>
    </source>
</reference>